<sequence length="219" mass="23330">MALGLLAACDGKVDAVRYRLTVMVQTPEGVRTGSGVIETGVQKLAVGTGFEGIDFPLKGEAVAVDLPDSRVLVALLAGAQNPYAGTKDYFRDVFANAMRHGAASTPPLPRQFGGWETAEAHAALRGIRPRLTLPVEDYPLLVTFGDPADPRTVRRVAPDDFTSAFGPGYALRSITLTVTDEPVSRVLVKRLPWVPEANKRVNADAGLGAGDFQPLFTAD</sequence>
<evidence type="ECO:0000313" key="1">
    <source>
        <dbReference type="EMBL" id="KUR72562.1"/>
    </source>
</evidence>
<dbReference type="STRING" id="1117702.AQZ52_04780"/>
<reference evidence="1 2" key="1">
    <citation type="submission" date="2015-10" db="EMBL/GenBank/DDBJ databases">
        <title>Draft genome sequence of Novosphingobium fuchskuhlense DSM 25065 isolated from a surface water sample of the southwest basin of Lake Grosse Fuchskuhle.</title>
        <authorList>
            <person name="Ruckert C."/>
            <person name="Winkler A."/>
            <person name="Glaeser J."/>
            <person name="Grossart H.-P."/>
            <person name="Kalinowski J."/>
            <person name="Glaeser S."/>
        </authorList>
    </citation>
    <scope>NUCLEOTIDE SEQUENCE [LARGE SCALE GENOMIC DNA]</scope>
    <source>
        <strain evidence="1 2">FNE08-7</strain>
    </source>
</reference>
<protein>
    <submittedName>
        <fullName evidence="1">Uncharacterized protein</fullName>
    </submittedName>
</protein>
<gene>
    <name evidence="1" type="ORF">AQZ52_04780</name>
</gene>
<accession>A0A124JVR3</accession>
<proteinExistence type="predicted"/>
<dbReference type="AlphaFoldDB" id="A0A124JVR3"/>
<evidence type="ECO:0000313" key="2">
    <source>
        <dbReference type="Proteomes" id="UP000058012"/>
    </source>
</evidence>
<dbReference type="Proteomes" id="UP000058012">
    <property type="component" value="Unassembled WGS sequence"/>
</dbReference>
<comment type="caution">
    <text evidence="1">The sequence shown here is derived from an EMBL/GenBank/DDBJ whole genome shotgun (WGS) entry which is preliminary data.</text>
</comment>
<name>A0A124JVR3_9SPHN</name>
<organism evidence="1 2">
    <name type="scientific">Novosphingobium fuchskuhlense</name>
    <dbReference type="NCBI Taxonomy" id="1117702"/>
    <lineage>
        <taxon>Bacteria</taxon>
        <taxon>Pseudomonadati</taxon>
        <taxon>Pseudomonadota</taxon>
        <taxon>Alphaproteobacteria</taxon>
        <taxon>Sphingomonadales</taxon>
        <taxon>Sphingomonadaceae</taxon>
        <taxon>Novosphingobium</taxon>
    </lineage>
</organism>
<dbReference type="EMBL" id="LLZS01000003">
    <property type="protein sequence ID" value="KUR72562.1"/>
    <property type="molecule type" value="Genomic_DNA"/>
</dbReference>
<keyword evidence="2" id="KW-1185">Reference proteome</keyword>